<feature type="domain" description="Peptidase S8/S53" evidence="7">
    <location>
        <begin position="94"/>
        <end position="294"/>
    </location>
</feature>
<dbReference type="InterPro" id="IPR000209">
    <property type="entry name" value="Peptidase_S8/S53_dom"/>
</dbReference>
<evidence type="ECO:0000256" key="1">
    <source>
        <dbReference type="ARBA" id="ARBA00011073"/>
    </source>
</evidence>
<dbReference type="GO" id="GO:0006508">
    <property type="term" value="P:proteolysis"/>
    <property type="evidence" value="ECO:0007669"/>
    <property type="project" value="UniProtKB-KW"/>
</dbReference>
<name>A0A173U227_ANAHA</name>
<dbReference type="GO" id="GO:0004252">
    <property type="term" value="F:serine-type endopeptidase activity"/>
    <property type="evidence" value="ECO:0007669"/>
    <property type="project" value="UniProtKB-UniRule"/>
</dbReference>
<dbReference type="RefSeq" id="WP_055073215.1">
    <property type="nucleotide sequence ID" value="NZ_CYXY01000016.1"/>
</dbReference>
<gene>
    <name evidence="8" type="ORF">ERS852571_02463</name>
</gene>
<dbReference type="PIRSF" id="PIRSF037894">
    <property type="entry name" value="Subtilisin_rel_CspABC"/>
    <property type="match status" value="1"/>
</dbReference>
<dbReference type="EMBL" id="CYXY01000016">
    <property type="protein sequence ID" value="CUN09123.1"/>
    <property type="molecule type" value="Genomic_DNA"/>
</dbReference>
<reference evidence="8 9" key="1">
    <citation type="submission" date="2015-09" db="EMBL/GenBank/DDBJ databases">
        <authorList>
            <consortium name="Pathogen Informatics"/>
        </authorList>
    </citation>
    <scope>NUCLEOTIDE SEQUENCE [LARGE SCALE GENOMIC DNA]</scope>
    <source>
        <strain evidence="8 9">2789STDY5834959</strain>
    </source>
</reference>
<feature type="active site" description="Charge relay system" evidence="5 6">
    <location>
        <position position="171"/>
    </location>
</feature>
<feature type="active site" description="Charge relay system" evidence="5 6">
    <location>
        <position position="103"/>
    </location>
</feature>
<sequence>MPCENAAQSNDYFEFIGEYSGVLDYVKEEFNTECITVIDQRFAIAYVKKNGRTSIYGQNYPYNTIPRCFGLMDTQMLEDVGVAQVRRSTLDLYGNGVLVGMIDTGIDYEHPAFRYEDGSSKIYSLWDQTIEGDSEDTFLAYGTEYTKEQIEEALKSDVPQQKVPSKDESGHGTFLAGLIAGNEDNETGFSGIAPNAGLIVVKLRKAKDYLKEYYCIDPKYEAYAETDIMLAVHYIDHIAEQLQRPIVIFLGIGTNLASHLGTGPLDQYLSGRAMLRGVAVVTSAGNEGQARHHYSGQVSQNDAKVEVKVGESEYGFTMELWGLAPNRYYVDIESPSGQKTGRIQGGLSGQRYVTFLLEKTRLIVEYFTVDTSAGAPVIVMRFQNPAPGIWNIYVSDDGVGNREFDLWLPITNFISEDTFFLESTPYNTLVAPSNTGLLISCGSYNSNTGSLAIDSSRGFPRNAVKPDFTAPGVEILGPLPRKRYGRKSGTSVSGAITAGIAALMLEWGIMQKNDMQINTTRIKNYLIRGARRDPERIYPNREWGYGQVDLYETFLGIR</sequence>
<dbReference type="Gene3D" id="2.60.120.1290">
    <property type="match status" value="1"/>
</dbReference>
<dbReference type="Proteomes" id="UP000095553">
    <property type="component" value="Unassembled WGS sequence"/>
</dbReference>
<feature type="domain" description="Peptidase S8/S53" evidence="7">
    <location>
        <begin position="427"/>
        <end position="546"/>
    </location>
</feature>
<dbReference type="InterPro" id="IPR034045">
    <property type="entry name" value="Pep_S8_CspA-like"/>
</dbReference>
<dbReference type="PROSITE" id="PS00136">
    <property type="entry name" value="SUBTILASE_ASP"/>
    <property type="match status" value="1"/>
</dbReference>
<dbReference type="InterPro" id="IPR050131">
    <property type="entry name" value="Peptidase_S8_subtilisin-like"/>
</dbReference>
<dbReference type="PANTHER" id="PTHR43806">
    <property type="entry name" value="PEPTIDASE S8"/>
    <property type="match status" value="1"/>
</dbReference>
<dbReference type="InterPro" id="IPR017310">
    <property type="entry name" value="Pept_S8A_subtilisin_clostridia"/>
</dbReference>
<evidence type="ECO:0000256" key="5">
    <source>
        <dbReference type="PIRSR" id="PIRSR615500-1"/>
    </source>
</evidence>
<organism evidence="8 9">
    <name type="scientific">Anaerostipes hadrus</name>
    <dbReference type="NCBI Taxonomy" id="649756"/>
    <lineage>
        <taxon>Bacteria</taxon>
        <taxon>Bacillati</taxon>
        <taxon>Bacillota</taxon>
        <taxon>Clostridia</taxon>
        <taxon>Lachnospirales</taxon>
        <taxon>Lachnospiraceae</taxon>
        <taxon>Anaerostipes</taxon>
    </lineage>
</organism>
<evidence type="ECO:0000256" key="2">
    <source>
        <dbReference type="ARBA" id="ARBA00022670"/>
    </source>
</evidence>
<accession>A0A173U227</accession>
<dbReference type="Gene3D" id="3.40.50.200">
    <property type="entry name" value="Peptidase S8/S53 domain"/>
    <property type="match status" value="1"/>
</dbReference>
<evidence type="ECO:0000256" key="4">
    <source>
        <dbReference type="ARBA" id="ARBA00022825"/>
    </source>
</evidence>
<proteinExistence type="inferred from homology"/>
<keyword evidence="4 6" id="KW-0720">Serine protease</keyword>
<dbReference type="PANTHER" id="PTHR43806:SF11">
    <property type="entry name" value="CEREVISIN-RELATED"/>
    <property type="match status" value="1"/>
</dbReference>
<dbReference type="Pfam" id="PF00082">
    <property type="entry name" value="Peptidase_S8"/>
    <property type="match status" value="2"/>
</dbReference>
<keyword evidence="2 6" id="KW-0645">Protease</keyword>
<dbReference type="InterPro" id="IPR015500">
    <property type="entry name" value="Peptidase_S8_subtilisin-rel"/>
</dbReference>
<protein>
    <submittedName>
        <fullName evidence="8">Regulatory P domain of the subtilisin-like proprotein convertases and other proteases</fullName>
    </submittedName>
</protein>
<evidence type="ECO:0000259" key="7">
    <source>
        <dbReference type="Pfam" id="PF00082"/>
    </source>
</evidence>
<dbReference type="AlphaFoldDB" id="A0A173U227"/>
<evidence type="ECO:0000313" key="8">
    <source>
        <dbReference type="EMBL" id="CUN09123.1"/>
    </source>
</evidence>
<dbReference type="InterPro" id="IPR036852">
    <property type="entry name" value="Peptidase_S8/S53_dom_sf"/>
</dbReference>
<dbReference type="CDD" id="cd07478">
    <property type="entry name" value="Peptidases_S8_CspA-like"/>
    <property type="match status" value="1"/>
</dbReference>
<dbReference type="InterPro" id="IPR023827">
    <property type="entry name" value="Peptidase_S8_Asp-AS"/>
</dbReference>
<comment type="similarity">
    <text evidence="1 6">Belongs to the peptidase S8 family.</text>
</comment>
<evidence type="ECO:0000313" key="9">
    <source>
        <dbReference type="Proteomes" id="UP000095553"/>
    </source>
</evidence>
<evidence type="ECO:0000256" key="3">
    <source>
        <dbReference type="ARBA" id="ARBA00022801"/>
    </source>
</evidence>
<dbReference type="SUPFAM" id="SSF52743">
    <property type="entry name" value="Subtilisin-like"/>
    <property type="match status" value="1"/>
</dbReference>
<dbReference type="PROSITE" id="PS51892">
    <property type="entry name" value="SUBTILASE"/>
    <property type="match status" value="1"/>
</dbReference>
<keyword evidence="3 6" id="KW-0378">Hydrolase</keyword>
<feature type="active site" description="Charge relay system" evidence="5 6">
    <location>
        <position position="491"/>
    </location>
</feature>
<evidence type="ECO:0000256" key="6">
    <source>
        <dbReference type="PROSITE-ProRule" id="PRU01240"/>
    </source>
</evidence>
<dbReference type="PRINTS" id="PR00723">
    <property type="entry name" value="SUBTILISIN"/>
</dbReference>